<feature type="compositionally biased region" description="Polar residues" evidence="1">
    <location>
        <begin position="38"/>
        <end position="53"/>
    </location>
</feature>
<feature type="region of interest" description="Disordered" evidence="1">
    <location>
        <begin position="1"/>
        <end position="62"/>
    </location>
</feature>
<keyword evidence="2" id="KW-0812">Transmembrane</keyword>
<organism evidence="3 4">
    <name type="scientific">Wallemia mellicola</name>
    <dbReference type="NCBI Taxonomy" id="1708541"/>
    <lineage>
        <taxon>Eukaryota</taxon>
        <taxon>Fungi</taxon>
        <taxon>Dikarya</taxon>
        <taxon>Basidiomycota</taxon>
        <taxon>Wallemiomycotina</taxon>
        <taxon>Wallemiomycetes</taxon>
        <taxon>Wallemiales</taxon>
        <taxon>Wallemiaceae</taxon>
        <taxon>Wallemia</taxon>
    </lineage>
</organism>
<dbReference type="AlphaFoldDB" id="A0A4T0TNA1"/>
<feature type="region of interest" description="Disordered" evidence="1">
    <location>
        <begin position="89"/>
        <end position="123"/>
    </location>
</feature>
<protein>
    <recommendedName>
        <fullName evidence="5">Late embryogenesis abundant protein LEA-2 subgroup domain-containing protein</fullName>
    </recommendedName>
</protein>
<proteinExistence type="predicted"/>
<feature type="transmembrane region" description="Helical" evidence="2">
    <location>
        <begin position="171"/>
        <end position="190"/>
    </location>
</feature>
<dbReference type="Proteomes" id="UP000310708">
    <property type="component" value="Unassembled WGS sequence"/>
</dbReference>
<keyword evidence="2" id="KW-0472">Membrane</keyword>
<name>A0A4T0TNA1_9BASI</name>
<evidence type="ECO:0000313" key="3">
    <source>
        <dbReference type="EMBL" id="TIC66516.1"/>
    </source>
</evidence>
<accession>A0A4T0TNA1</accession>
<comment type="caution">
    <text evidence="3">The sequence shown here is derived from an EMBL/GenBank/DDBJ whole genome shotgun (WGS) entry which is preliminary data.</text>
</comment>
<evidence type="ECO:0000313" key="4">
    <source>
        <dbReference type="Proteomes" id="UP000310708"/>
    </source>
</evidence>
<evidence type="ECO:0008006" key="5">
    <source>
        <dbReference type="Google" id="ProtNLM"/>
    </source>
</evidence>
<evidence type="ECO:0000256" key="1">
    <source>
        <dbReference type="SAM" id="MobiDB-lite"/>
    </source>
</evidence>
<sequence length="353" mass="39758">MTSQHFMKSSDVLMHDNEDLEKELEEDPRNLFRRPTKTTESFYSVPSGNNSEHLNYEKNDTEEDYNYRLNQYAAGQSFDPAADFNNVGPRYVPFSPQSDSDQDDSSPNLQASQSKGAIGTVPAMGPEWQEDEIKDMSKSHRRKEANWDRKHNVKSWFRGQRKCFGITRKTAVFISFGVIIALILLLYFLIPRAPTFTFRSTPLSTDDPDSASFLTYPTTNFSYDGSVAISLDTTTSWIPIKIKNIDATVYDGETNNEVGTGGFKSTQSYSKSDNIHVNVPIHFAYQASDQNDQTWVNWHDACRYRFAGEGSSTTLSIKLKLDMKVEGLTKTSTVSQTSDNTVACPFTLPSDSP</sequence>
<evidence type="ECO:0000256" key="2">
    <source>
        <dbReference type="SAM" id="Phobius"/>
    </source>
</evidence>
<dbReference type="EMBL" id="SPRX01000016">
    <property type="protein sequence ID" value="TIC66516.1"/>
    <property type="molecule type" value="Genomic_DNA"/>
</dbReference>
<gene>
    <name evidence="3" type="ORF">E3Q01_01699</name>
</gene>
<keyword evidence="2" id="KW-1133">Transmembrane helix</keyword>
<reference evidence="3 4" key="1">
    <citation type="submission" date="2019-03" db="EMBL/GenBank/DDBJ databases">
        <title>Sequencing 25 genomes of Wallemia mellicola.</title>
        <authorList>
            <person name="Gostincar C."/>
        </authorList>
    </citation>
    <scope>NUCLEOTIDE SEQUENCE [LARGE SCALE GENOMIC DNA]</scope>
    <source>
        <strain evidence="3 4">EXF-757</strain>
    </source>
</reference>